<evidence type="ECO:0000256" key="10">
    <source>
        <dbReference type="ARBA" id="ARBA00022833"/>
    </source>
</evidence>
<keyword evidence="8 14" id="KW-0863">Zinc-finger</keyword>
<comment type="similarity">
    <text evidence="13">Belongs to the RING-type zinc finger family. ATL subfamily.</text>
</comment>
<dbReference type="EnsemblPlants" id="AUR62012903-RA">
    <property type="protein sequence ID" value="AUR62012903-RA:cds"/>
    <property type="gene ID" value="AUR62012903"/>
</dbReference>
<keyword evidence="19" id="KW-1185">Reference proteome</keyword>
<evidence type="ECO:0000256" key="1">
    <source>
        <dbReference type="ARBA" id="ARBA00000900"/>
    </source>
</evidence>
<dbReference type="SMR" id="A0A803LG06"/>
<dbReference type="Gramene" id="AUR62012903-RA">
    <property type="protein sequence ID" value="AUR62012903-RA:cds"/>
    <property type="gene ID" value="AUR62012903"/>
</dbReference>
<dbReference type="OrthoDB" id="9984778at2759"/>
<dbReference type="RefSeq" id="XP_021774211.1">
    <property type="nucleotide sequence ID" value="XM_021918519.1"/>
</dbReference>
<keyword evidence="5" id="KW-0808">Transferase</keyword>
<dbReference type="Gene3D" id="3.30.40.10">
    <property type="entry name" value="Zinc/RING finger domain, C3HC4 (zinc finger)"/>
    <property type="match status" value="1"/>
</dbReference>
<evidence type="ECO:0000256" key="2">
    <source>
        <dbReference type="ARBA" id="ARBA00004167"/>
    </source>
</evidence>
<dbReference type="Proteomes" id="UP000596660">
    <property type="component" value="Unplaced"/>
</dbReference>
<evidence type="ECO:0000256" key="14">
    <source>
        <dbReference type="PROSITE-ProRule" id="PRU00175"/>
    </source>
</evidence>
<dbReference type="KEGG" id="cqi:110738147"/>
<feature type="compositionally biased region" description="Low complexity" evidence="15">
    <location>
        <begin position="11"/>
        <end position="22"/>
    </location>
</feature>
<comment type="catalytic activity">
    <reaction evidence="1">
        <text>S-ubiquitinyl-[E2 ubiquitin-conjugating enzyme]-L-cysteine + [acceptor protein]-L-lysine = [E2 ubiquitin-conjugating enzyme]-L-cysteine + N(6)-ubiquitinyl-[acceptor protein]-L-lysine.</text>
        <dbReference type="EC" id="2.3.2.27"/>
    </reaction>
</comment>
<dbReference type="EC" id="2.3.2.27" evidence="4"/>
<proteinExistence type="inferred from homology"/>
<keyword evidence="6 16" id="KW-0812">Transmembrane</keyword>
<dbReference type="FunFam" id="3.30.40.10:FF:000187">
    <property type="entry name" value="E3 ubiquitin-protein ligase ATL6"/>
    <property type="match status" value="1"/>
</dbReference>
<dbReference type="GO" id="GO:0008270">
    <property type="term" value="F:zinc ion binding"/>
    <property type="evidence" value="ECO:0007669"/>
    <property type="project" value="UniProtKB-KW"/>
</dbReference>
<keyword evidence="10" id="KW-0862">Zinc</keyword>
<evidence type="ECO:0000313" key="18">
    <source>
        <dbReference type="EnsemblPlants" id="AUR62012903-RA:cds"/>
    </source>
</evidence>
<name>A0A803LG06_CHEQI</name>
<evidence type="ECO:0000313" key="19">
    <source>
        <dbReference type="Proteomes" id="UP000596660"/>
    </source>
</evidence>
<keyword evidence="7" id="KW-0479">Metal-binding</keyword>
<sequence length="347" mass="38359">MASLHGHRKLANSNSNSNSATTTDTTVKTCLQFCNSEKNTTSSLYSGFCPEVCLAICPSLCIYPLTNLPLPQDYNPSKLNKSHNLSPLLICMLILLATTFLLIIFYVLYTKLYFHFYAPNSHSFLQTRPRSRRGGRVGSDSQDEEHVSRVVFNPFWCIPTVGLPAMVINSIAVHKYGKEMEETDCAVCLAEFEEGDVLRVLPKCSHAFHVPCIDTWLSSHTTCPLCRAPIIPPDQQNHDHGHEHKAEDTSASLSPTVEEATEDNSSDEVLRISIVSGEEGVDGNNLEESLENSTSDKDQENLEEISKGSCSQRWSLEKGTANLVTRSLSCSGKIFSSRSNIRPSPNS</sequence>
<feature type="domain" description="RING-type" evidence="17">
    <location>
        <begin position="185"/>
        <end position="227"/>
    </location>
</feature>
<evidence type="ECO:0000256" key="9">
    <source>
        <dbReference type="ARBA" id="ARBA00022786"/>
    </source>
</evidence>
<dbReference type="UniPathway" id="UPA00143"/>
<dbReference type="GO" id="GO:0061630">
    <property type="term" value="F:ubiquitin protein ligase activity"/>
    <property type="evidence" value="ECO:0007669"/>
    <property type="project" value="UniProtKB-EC"/>
</dbReference>
<dbReference type="PANTHER" id="PTHR46913">
    <property type="entry name" value="RING-H2 FINGER PROTEIN ATL16"/>
    <property type="match status" value="1"/>
</dbReference>
<dbReference type="GO" id="GO:0016020">
    <property type="term" value="C:membrane"/>
    <property type="evidence" value="ECO:0007669"/>
    <property type="project" value="UniProtKB-SubCell"/>
</dbReference>
<comment type="subcellular location">
    <subcellularLocation>
        <location evidence="2">Membrane</location>
        <topology evidence="2">Single-pass membrane protein</topology>
    </subcellularLocation>
</comment>
<keyword evidence="12 16" id="KW-0472">Membrane</keyword>
<feature type="region of interest" description="Disordered" evidence="15">
    <location>
        <begin position="1"/>
        <end position="22"/>
    </location>
</feature>
<dbReference type="GO" id="GO:0016567">
    <property type="term" value="P:protein ubiquitination"/>
    <property type="evidence" value="ECO:0007669"/>
    <property type="project" value="UniProtKB-UniPathway"/>
</dbReference>
<dbReference type="InterPro" id="IPR001841">
    <property type="entry name" value="Znf_RING"/>
</dbReference>
<dbReference type="InterPro" id="IPR013083">
    <property type="entry name" value="Znf_RING/FYVE/PHD"/>
</dbReference>
<feature type="compositionally biased region" description="Basic and acidic residues" evidence="15">
    <location>
        <begin position="294"/>
        <end position="306"/>
    </location>
</feature>
<evidence type="ECO:0000256" key="12">
    <source>
        <dbReference type="ARBA" id="ARBA00023136"/>
    </source>
</evidence>
<feature type="region of interest" description="Disordered" evidence="15">
    <location>
        <begin position="234"/>
        <end position="311"/>
    </location>
</feature>
<keyword evidence="9" id="KW-0833">Ubl conjugation pathway</keyword>
<dbReference type="PANTHER" id="PTHR46913:SF1">
    <property type="entry name" value="RING-H2 FINGER PROTEIN ATL16"/>
    <property type="match status" value="1"/>
</dbReference>
<evidence type="ECO:0000256" key="8">
    <source>
        <dbReference type="ARBA" id="ARBA00022771"/>
    </source>
</evidence>
<evidence type="ECO:0000256" key="6">
    <source>
        <dbReference type="ARBA" id="ARBA00022692"/>
    </source>
</evidence>
<dbReference type="InterPro" id="IPR044600">
    <property type="entry name" value="ATL1/ATL16-like"/>
</dbReference>
<feature type="compositionally biased region" description="Basic and acidic residues" evidence="15">
    <location>
        <begin position="236"/>
        <end position="248"/>
    </location>
</feature>
<keyword evidence="11 16" id="KW-1133">Transmembrane helix</keyword>
<organism evidence="18 19">
    <name type="scientific">Chenopodium quinoa</name>
    <name type="common">Quinoa</name>
    <dbReference type="NCBI Taxonomy" id="63459"/>
    <lineage>
        <taxon>Eukaryota</taxon>
        <taxon>Viridiplantae</taxon>
        <taxon>Streptophyta</taxon>
        <taxon>Embryophyta</taxon>
        <taxon>Tracheophyta</taxon>
        <taxon>Spermatophyta</taxon>
        <taxon>Magnoliopsida</taxon>
        <taxon>eudicotyledons</taxon>
        <taxon>Gunneridae</taxon>
        <taxon>Pentapetalae</taxon>
        <taxon>Caryophyllales</taxon>
        <taxon>Chenopodiaceae</taxon>
        <taxon>Chenopodioideae</taxon>
        <taxon>Atripliceae</taxon>
        <taxon>Chenopodium</taxon>
    </lineage>
</organism>
<evidence type="ECO:0000256" key="3">
    <source>
        <dbReference type="ARBA" id="ARBA00004906"/>
    </source>
</evidence>
<feature type="compositionally biased region" description="Basic residues" evidence="15">
    <location>
        <begin position="1"/>
        <end position="10"/>
    </location>
</feature>
<evidence type="ECO:0000256" key="5">
    <source>
        <dbReference type="ARBA" id="ARBA00022679"/>
    </source>
</evidence>
<evidence type="ECO:0000256" key="7">
    <source>
        <dbReference type="ARBA" id="ARBA00022723"/>
    </source>
</evidence>
<dbReference type="CDD" id="cd16461">
    <property type="entry name" value="RING-H2_EL5-like"/>
    <property type="match status" value="1"/>
</dbReference>
<dbReference type="PROSITE" id="PS50089">
    <property type="entry name" value="ZF_RING_2"/>
    <property type="match status" value="1"/>
</dbReference>
<dbReference type="GeneID" id="110738147"/>
<evidence type="ECO:0000259" key="17">
    <source>
        <dbReference type="PROSITE" id="PS50089"/>
    </source>
</evidence>
<evidence type="ECO:0000256" key="13">
    <source>
        <dbReference type="ARBA" id="ARBA00024209"/>
    </source>
</evidence>
<protein>
    <recommendedName>
        <fullName evidence="4">RING-type E3 ubiquitin transferase</fullName>
        <ecNumber evidence="4">2.3.2.27</ecNumber>
    </recommendedName>
</protein>
<dbReference type="AlphaFoldDB" id="A0A803LG06"/>
<reference evidence="18" key="1">
    <citation type="journal article" date="2017" name="Nature">
        <title>The genome of Chenopodium quinoa.</title>
        <authorList>
            <person name="Jarvis D.E."/>
            <person name="Ho Y.S."/>
            <person name="Lightfoot D.J."/>
            <person name="Schmoeckel S.M."/>
            <person name="Li B."/>
            <person name="Borm T.J.A."/>
            <person name="Ohyanagi H."/>
            <person name="Mineta K."/>
            <person name="Michell C.T."/>
            <person name="Saber N."/>
            <person name="Kharbatia N.M."/>
            <person name="Rupper R.R."/>
            <person name="Sharp A.R."/>
            <person name="Dally N."/>
            <person name="Boughton B.A."/>
            <person name="Woo Y.H."/>
            <person name="Gao G."/>
            <person name="Schijlen E.G.W.M."/>
            <person name="Guo X."/>
            <person name="Momin A.A."/>
            <person name="Negrao S."/>
            <person name="Al-Babili S."/>
            <person name="Gehring C."/>
            <person name="Roessner U."/>
            <person name="Jung C."/>
            <person name="Murphy K."/>
            <person name="Arold S.T."/>
            <person name="Gojobori T."/>
            <person name="van der Linden C.G."/>
            <person name="van Loo E.N."/>
            <person name="Jellen E.N."/>
            <person name="Maughan P.J."/>
            <person name="Tester M."/>
        </authorList>
    </citation>
    <scope>NUCLEOTIDE SEQUENCE [LARGE SCALE GENOMIC DNA]</scope>
    <source>
        <strain evidence="18">cv. PI 614886</strain>
    </source>
</reference>
<dbReference type="SMART" id="SM00184">
    <property type="entry name" value="RING"/>
    <property type="match status" value="1"/>
</dbReference>
<evidence type="ECO:0000256" key="16">
    <source>
        <dbReference type="SAM" id="Phobius"/>
    </source>
</evidence>
<dbReference type="Pfam" id="PF13639">
    <property type="entry name" value="zf-RING_2"/>
    <property type="match status" value="1"/>
</dbReference>
<gene>
    <name evidence="18" type="primary">LOC110738147</name>
</gene>
<dbReference type="OMA" id="CYPICSF"/>
<evidence type="ECO:0000256" key="15">
    <source>
        <dbReference type="SAM" id="MobiDB-lite"/>
    </source>
</evidence>
<evidence type="ECO:0000256" key="11">
    <source>
        <dbReference type="ARBA" id="ARBA00022989"/>
    </source>
</evidence>
<evidence type="ECO:0000256" key="4">
    <source>
        <dbReference type="ARBA" id="ARBA00012483"/>
    </source>
</evidence>
<comment type="pathway">
    <text evidence="3">Protein modification; protein ubiquitination.</text>
</comment>
<accession>A0A803LG06</accession>
<feature type="transmembrane region" description="Helical" evidence="16">
    <location>
        <begin position="85"/>
        <end position="109"/>
    </location>
</feature>
<dbReference type="SMART" id="SM01197">
    <property type="entry name" value="FANCL_C"/>
    <property type="match status" value="1"/>
</dbReference>
<reference evidence="18" key="2">
    <citation type="submission" date="2021-03" db="UniProtKB">
        <authorList>
            <consortium name="EnsemblPlants"/>
        </authorList>
    </citation>
    <scope>IDENTIFICATION</scope>
</reference>
<dbReference type="SUPFAM" id="SSF57850">
    <property type="entry name" value="RING/U-box"/>
    <property type="match status" value="1"/>
</dbReference>